<dbReference type="InterPro" id="IPR013520">
    <property type="entry name" value="Ribonucl_H"/>
</dbReference>
<keyword evidence="3" id="KW-0378">Hydrolase</keyword>
<keyword evidence="8" id="KW-1185">Reference proteome</keyword>
<evidence type="ECO:0000313" key="9">
    <source>
        <dbReference type="WBParaSite" id="ACOC_0000207601-mRNA-1"/>
    </source>
</evidence>
<dbReference type="EMBL" id="UYYA01000370">
    <property type="protein sequence ID" value="VDM53662.1"/>
    <property type="molecule type" value="Genomic_DNA"/>
</dbReference>
<dbReference type="GO" id="GO:0003676">
    <property type="term" value="F:nucleic acid binding"/>
    <property type="evidence" value="ECO:0007669"/>
    <property type="project" value="InterPro"/>
</dbReference>
<dbReference type="STRING" id="334426.A0A158PEJ7"/>
<dbReference type="FunFam" id="3.30.420.10:FF:000003">
    <property type="entry name" value="Oligoribonuclease"/>
    <property type="match status" value="1"/>
</dbReference>
<keyword evidence="2" id="KW-0540">Nuclease</keyword>
<dbReference type="Pfam" id="PF00929">
    <property type="entry name" value="RNase_T"/>
    <property type="match status" value="1"/>
</dbReference>
<dbReference type="InterPro" id="IPR022894">
    <property type="entry name" value="Oligoribonuclease"/>
</dbReference>
<name>A0A158PEJ7_ANGCS</name>
<dbReference type="NCBIfam" id="NF003765">
    <property type="entry name" value="PRK05359.1"/>
    <property type="match status" value="1"/>
</dbReference>
<gene>
    <name evidence="7" type="ORF">ACOC_LOCUS2077</name>
</gene>
<dbReference type="AlphaFoldDB" id="A0A158PEJ7"/>
<dbReference type="InterPro" id="IPR036397">
    <property type="entry name" value="RNaseH_sf"/>
</dbReference>
<evidence type="ECO:0000259" key="6">
    <source>
        <dbReference type="SMART" id="SM00479"/>
    </source>
</evidence>
<proteinExistence type="inferred from homology"/>
<evidence type="ECO:0000313" key="7">
    <source>
        <dbReference type="EMBL" id="VDM53662.1"/>
    </source>
</evidence>
<organism evidence="9">
    <name type="scientific">Angiostrongylus costaricensis</name>
    <name type="common">Nematode worm</name>
    <dbReference type="NCBI Taxonomy" id="334426"/>
    <lineage>
        <taxon>Eukaryota</taxon>
        <taxon>Metazoa</taxon>
        <taxon>Ecdysozoa</taxon>
        <taxon>Nematoda</taxon>
        <taxon>Chromadorea</taxon>
        <taxon>Rhabditida</taxon>
        <taxon>Rhabditina</taxon>
        <taxon>Rhabditomorpha</taxon>
        <taxon>Strongyloidea</taxon>
        <taxon>Metastrongylidae</taxon>
        <taxon>Angiostrongylus</taxon>
    </lineage>
</organism>
<accession>A0A158PEJ7</accession>
<dbReference type="PANTHER" id="PTHR11046">
    <property type="entry name" value="OLIGORIBONUCLEASE, MITOCHONDRIAL"/>
    <property type="match status" value="1"/>
</dbReference>
<dbReference type="CDD" id="cd06135">
    <property type="entry name" value="Orn"/>
    <property type="match status" value="1"/>
</dbReference>
<evidence type="ECO:0000313" key="8">
    <source>
        <dbReference type="Proteomes" id="UP000267027"/>
    </source>
</evidence>
<feature type="domain" description="Exonuclease" evidence="6">
    <location>
        <begin position="7"/>
        <end position="178"/>
    </location>
</feature>
<evidence type="ECO:0000256" key="4">
    <source>
        <dbReference type="ARBA" id="ARBA00022839"/>
    </source>
</evidence>
<evidence type="ECO:0000256" key="3">
    <source>
        <dbReference type="ARBA" id="ARBA00022801"/>
    </source>
</evidence>
<dbReference type="InterPro" id="IPR012337">
    <property type="entry name" value="RNaseH-like_sf"/>
</dbReference>
<keyword evidence="4" id="KW-0269">Exonuclease</keyword>
<dbReference type="GO" id="GO:0000175">
    <property type="term" value="F:3'-5'-RNA exonuclease activity"/>
    <property type="evidence" value="ECO:0007669"/>
    <property type="project" value="InterPro"/>
</dbReference>
<dbReference type="PANTHER" id="PTHR11046:SF0">
    <property type="entry name" value="OLIGORIBONUCLEASE, MITOCHONDRIAL"/>
    <property type="match status" value="1"/>
</dbReference>
<sequence>MPGTTNRLLWIDCEMTGLDHERQTLVEIAVILTDEDLNVVAEGPNIVINQPEKVLNNMEGWPRRTFTKNGLLNRIPPLLHYFPVQILDFLRRESVNKTCPLAGNSVHFDRRFIMKYMPLLEKQLNYRIVDVSTIEELAARWYPNELKRAPFKKGTHRALDDIRESIEELRYYRSSIFQHVSTIKEVTLRRPLSKSKWVTSTGNKFQLAARWYPNEFKKAPLKKRTHRALDDIRESIEELRYYRSSIFQR</sequence>
<reference evidence="7 8" key="2">
    <citation type="submission" date="2018-11" db="EMBL/GenBank/DDBJ databases">
        <authorList>
            <consortium name="Pathogen Informatics"/>
        </authorList>
    </citation>
    <scope>NUCLEOTIDE SEQUENCE [LARGE SCALE GENOMIC DNA]</scope>
    <source>
        <strain evidence="7 8">Costa Rica</strain>
    </source>
</reference>
<dbReference type="Gene3D" id="3.30.420.10">
    <property type="entry name" value="Ribonuclease H-like superfamily/Ribonuclease H"/>
    <property type="match status" value="2"/>
</dbReference>
<protein>
    <recommendedName>
        <fullName evidence="5">Probable oligoribonuclease</fullName>
    </recommendedName>
</protein>
<evidence type="ECO:0000256" key="2">
    <source>
        <dbReference type="ARBA" id="ARBA00022722"/>
    </source>
</evidence>
<dbReference type="SUPFAM" id="SSF53098">
    <property type="entry name" value="Ribonuclease H-like"/>
    <property type="match status" value="1"/>
</dbReference>
<reference evidence="9" key="1">
    <citation type="submission" date="2016-04" db="UniProtKB">
        <authorList>
            <consortium name="WormBaseParasite"/>
        </authorList>
    </citation>
    <scope>IDENTIFICATION</scope>
</reference>
<dbReference type="WBParaSite" id="ACOC_0000207601-mRNA-1">
    <property type="protein sequence ID" value="ACOC_0000207601-mRNA-1"/>
    <property type="gene ID" value="ACOC_0000207601"/>
</dbReference>
<evidence type="ECO:0000256" key="1">
    <source>
        <dbReference type="ARBA" id="ARBA00009921"/>
    </source>
</evidence>
<dbReference type="OMA" id="AFFHYRN"/>
<dbReference type="SMART" id="SM00479">
    <property type="entry name" value="EXOIII"/>
    <property type="match status" value="1"/>
</dbReference>
<dbReference type="Proteomes" id="UP000267027">
    <property type="component" value="Unassembled WGS sequence"/>
</dbReference>
<dbReference type="OrthoDB" id="270189at2759"/>
<comment type="similarity">
    <text evidence="1">Belongs to the oligoribonuclease family.</text>
</comment>
<evidence type="ECO:0000256" key="5">
    <source>
        <dbReference type="ARBA" id="ARBA00072681"/>
    </source>
</evidence>